<sequence length="434" mass="46105">MRRATPVLSALLCTALVAASAGCGNSGSSSDSADGGVLNLVTANHPWTEAVKSLGLLDEYQKATGTKVSIESFAEDQLTQQLTVKLNAPNSEIDVVMYRPPQEGRQFVLNGWLVELADLTKDGAFDWADFQDGPRGTVTIDNKVYGAPIVTEREILYYRKSLLRQKGIEVPKSLDDLVAAAQKLDDKPGGVAGFIARGKQANAVTQFSSYLYGYGGDFIKDGKSAINTPEAIKAFDVYGSLLRDYGPRPADATLQMNWPEALAVFVQGKAAMYTDADSIVAGMLDKQKSKITDDLGFAPFPAGPAGARPYQVASWALGVSAKAPHAAAAKRFISWIASKDNVLKLQQKAVPGPRLSAWSSADGTKGFPAEYVAALNATMKLTTTDHDRPQVVGVARSREIVGSVIVASIQGKDVAAAAAAADKDLTEFLKTDGK</sequence>
<reference evidence="2" key="1">
    <citation type="submission" date="2021-01" db="EMBL/GenBank/DDBJ databases">
        <title>Whole genome shotgun sequence of Dactylosporangium siamense NBRC 106093.</title>
        <authorList>
            <person name="Komaki H."/>
            <person name="Tamura T."/>
        </authorList>
    </citation>
    <scope>NUCLEOTIDE SEQUENCE</scope>
    <source>
        <strain evidence="2">NBRC 106093</strain>
    </source>
</reference>
<dbReference type="InterPro" id="IPR050490">
    <property type="entry name" value="Bact_solute-bd_prot1"/>
</dbReference>
<gene>
    <name evidence="2" type="ORF">Dsi01nite_003400</name>
</gene>
<dbReference type="Gene3D" id="3.40.190.10">
    <property type="entry name" value="Periplasmic binding protein-like II"/>
    <property type="match status" value="2"/>
</dbReference>
<evidence type="ECO:0000313" key="2">
    <source>
        <dbReference type="EMBL" id="GIG42299.1"/>
    </source>
</evidence>
<organism evidence="2 3">
    <name type="scientific">Dactylosporangium siamense</name>
    <dbReference type="NCBI Taxonomy" id="685454"/>
    <lineage>
        <taxon>Bacteria</taxon>
        <taxon>Bacillati</taxon>
        <taxon>Actinomycetota</taxon>
        <taxon>Actinomycetes</taxon>
        <taxon>Micromonosporales</taxon>
        <taxon>Micromonosporaceae</taxon>
        <taxon>Dactylosporangium</taxon>
    </lineage>
</organism>
<dbReference type="EMBL" id="BONQ01000010">
    <property type="protein sequence ID" value="GIG42299.1"/>
    <property type="molecule type" value="Genomic_DNA"/>
</dbReference>
<dbReference type="PANTHER" id="PTHR43649">
    <property type="entry name" value="ARABINOSE-BINDING PROTEIN-RELATED"/>
    <property type="match status" value="1"/>
</dbReference>
<dbReference type="CDD" id="cd13585">
    <property type="entry name" value="PBP2_TMBP_like"/>
    <property type="match status" value="1"/>
</dbReference>
<keyword evidence="1" id="KW-0732">Signal</keyword>
<comment type="caution">
    <text evidence="2">The sequence shown here is derived from an EMBL/GenBank/DDBJ whole genome shotgun (WGS) entry which is preliminary data.</text>
</comment>
<dbReference type="Proteomes" id="UP000660611">
    <property type="component" value="Unassembled WGS sequence"/>
</dbReference>
<keyword evidence="3" id="KW-1185">Reference proteome</keyword>
<proteinExistence type="predicted"/>
<dbReference type="RefSeq" id="WP_203844189.1">
    <property type="nucleotide sequence ID" value="NZ_BAAAVW010000005.1"/>
</dbReference>
<dbReference type="AlphaFoldDB" id="A0A919PE69"/>
<dbReference type="InterPro" id="IPR006059">
    <property type="entry name" value="SBP"/>
</dbReference>
<name>A0A919PE69_9ACTN</name>
<evidence type="ECO:0000256" key="1">
    <source>
        <dbReference type="SAM" id="SignalP"/>
    </source>
</evidence>
<feature type="signal peptide" evidence="1">
    <location>
        <begin position="1"/>
        <end position="21"/>
    </location>
</feature>
<accession>A0A919PE69</accession>
<dbReference type="PANTHER" id="PTHR43649:SF12">
    <property type="entry name" value="DIACETYLCHITOBIOSE BINDING PROTEIN DASA"/>
    <property type="match status" value="1"/>
</dbReference>
<evidence type="ECO:0000313" key="3">
    <source>
        <dbReference type="Proteomes" id="UP000660611"/>
    </source>
</evidence>
<dbReference type="Pfam" id="PF01547">
    <property type="entry name" value="SBP_bac_1"/>
    <property type="match status" value="1"/>
</dbReference>
<dbReference type="PROSITE" id="PS51257">
    <property type="entry name" value="PROKAR_LIPOPROTEIN"/>
    <property type="match status" value="1"/>
</dbReference>
<feature type="chain" id="PRO_5039109087" evidence="1">
    <location>
        <begin position="22"/>
        <end position="434"/>
    </location>
</feature>
<dbReference type="SUPFAM" id="SSF53850">
    <property type="entry name" value="Periplasmic binding protein-like II"/>
    <property type="match status" value="1"/>
</dbReference>
<protein>
    <submittedName>
        <fullName evidence="2">Sugar ABC transporter substrate-binding protein</fullName>
    </submittedName>
</protein>